<gene>
    <name evidence="3" type="ORF">GCM10011585_27030</name>
</gene>
<sequence length="209" mass="21185">MKLKTRILLAIPCLAAFLAVTGAAHADTFTGSVWENATSYPNSLPANTSGLGTPSATFDVNGINFNSSNTANGYTVGGFLTTGGNTVTNASGLSAIAGDTLNNTIFEFTGYTNLIAGHTYEVTHDDGAILYINGVAVINAGAPTSAEVSSFVASATGTFSVDLLYAEVNGAPGVLTSDLVATTPEPNSIILLGSGLLGMAGLVRRRMGV</sequence>
<keyword evidence="1" id="KW-0732">Signal</keyword>
<organism evidence="3 4">
    <name type="scientific">Edaphobacter dinghuensis</name>
    <dbReference type="NCBI Taxonomy" id="1560005"/>
    <lineage>
        <taxon>Bacteria</taxon>
        <taxon>Pseudomonadati</taxon>
        <taxon>Acidobacteriota</taxon>
        <taxon>Terriglobia</taxon>
        <taxon>Terriglobales</taxon>
        <taxon>Acidobacteriaceae</taxon>
        <taxon>Edaphobacter</taxon>
    </lineage>
</organism>
<accession>A0A917HL21</accession>
<keyword evidence="4" id="KW-1185">Reference proteome</keyword>
<dbReference type="EMBL" id="BMGT01000003">
    <property type="protein sequence ID" value="GGG82109.1"/>
    <property type="molecule type" value="Genomic_DNA"/>
</dbReference>
<evidence type="ECO:0000313" key="4">
    <source>
        <dbReference type="Proteomes" id="UP000647241"/>
    </source>
</evidence>
<dbReference type="InterPro" id="IPR013424">
    <property type="entry name" value="Ice-binding_C"/>
</dbReference>
<dbReference type="AlphaFoldDB" id="A0A917HL21"/>
<reference evidence="3" key="1">
    <citation type="journal article" date="2014" name="Int. J. Syst. Evol. Microbiol.">
        <title>Complete genome sequence of Corynebacterium casei LMG S-19264T (=DSM 44701T), isolated from a smear-ripened cheese.</title>
        <authorList>
            <consortium name="US DOE Joint Genome Institute (JGI-PGF)"/>
            <person name="Walter F."/>
            <person name="Albersmeier A."/>
            <person name="Kalinowski J."/>
            <person name="Ruckert C."/>
        </authorList>
    </citation>
    <scope>NUCLEOTIDE SEQUENCE</scope>
    <source>
        <strain evidence="3">CGMCC 1.12997</strain>
    </source>
</reference>
<protein>
    <recommendedName>
        <fullName evidence="2">Ice-binding protein C-terminal domain-containing protein</fullName>
    </recommendedName>
</protein>
<name>A0A917HL21_9BACT</name>
<evidence type="ECO:0000313" key="3">
    <source>
        <dbReference type="EMBL" id="GGG82109.1"/>
    </source>
</evidence>
<dbReference type="Proteomes" id="UP000647241">
    <property type="component" value="Unassembled WGS sequence"/>
</dbReference>
<feature type="chain" id="PRO_5037388021" description="Ice-binding protein C-terminal domain-containing protein" evidence="1">
    <location>
        <begin position="27"/>
        <end position="209"/>
    </location>
</feature>
<feature type="domain" description="Ice-binding protein C-terminal" evidence="2">
    <location>
        <begin position="182"/>
        <end position="205"/>
    </location>
</feature>
<proteinExistence type="predicted"/>
<dbReference type="RefSeq" id="WP_188554723.1">
    <property type="nucleotide sequence ID" value="NZ_BMGT01000003.1"/>
</dbReference>
<dbReference type="Pfam" id="PF07589">
    <property type="entry name" value="PEP-CTERM"/>
    <property type="match status" value="1"/>
</dbReference>
<reference evidence="3" key="2">
    <citation type="submission" date="2020-09" db="EMBL/GenBank/DDBJ databases">
        <authorList>
            <person name="Sun Q."/>
            <person name="Zhou Y."/>
        </authorList>
    </citation>
    <scope>NUCLEOTIDE SEQUENCE</scope>
    <source>
        <strain evidence="3">CGMCC 1.12997</strain>
    </source>
</reference>
<feature type="signal peptide" evidence="1">
    <location>
        <begin position="1"/>
        <end position="26"/>
    </location>
</feature>
<evidence type="ECO:0000259" key="2">
    <source>
        <dbReference type="Pfam" id="PF07589"/>
    </source>
</evidence>
<dbReference type="NCBIfam" id="TIGR02595">
    <property type="entry name" value="PEP_CTERM"/>
    <property type="match status" value="1"/>
</dbReference>
<comment type="caution">
    <text evidence="3">The sequence shown here is derived from an EMBL/GenBank/DDBJ whole genome shotgun (WGS) entry which is preliminary data.</text>
</comment>
<evidence type="ECO:0000256" key="1">
    <source>
        <dbReference type="SAM" id="SignalP"/>
    </source>
</evidence>